<feature type="region of interest" description="Disordered" evidence="7">
    <location>
        <begin position="968"/>
        <end position="1014"/>
    </location>
</feature>
<dbReference type="GO" id="GO:0030906">
    <property type="term" value="C:retromer, cargo-selective complex"/>
    <property type="evidence" value="ECO:0007669"/>
    <property type="project" value="InterPro"/>
</dbReference>
<dbReference type="Pfam" id="PF03635">
    <property type="entry name" value="Vps35"/>
    <property type="match status" value="1"/>
</dbReference>
<dbReference type="PANTHER" id="PTHR11099">
    <property type="entry name" value="VACUOLAR SORTING PROTEIN 35"/>
    <property type="match status" value="1"/>
</dbReference>
<organism evidence="10">
    <name type="scientific">Volvox carteri f. nagariensis</name>
    <dbReference type="NCBI Taxonomy" id="3068"/>
    <lineage>
        <taxon>Eukaryota</taxon>
        <taxon>Viridiplantae</taxon>
        <taxon>Chlorophyta</taxon>
        <taxon>core chlorophytes</taxon>
        <taxon>Chlorophyceae</taxon>
        <taxon>CS clade</taxon>
        <taxon>Chlamydomonadales</taxon>
        <taxon>Volvocaceae</taxon>
        <taxon>Volvox</taxon>
    </lineage>
</organism>
<evidence type="ECO:0000256" key="2">
    <source>
        <dbReference type="ARBA" id="ARBA00006536"/>
    </source>
</evidence>
<comment type="similarity">
    <text evidence="2">Belongs to the VPS35 family.</text>
</comment>
<dbReference type="InterPro" id="IPR011992">
    <property type="entry name" value="EF-hand-dom_pair"/>
</dbReference>
<evidence type="ECO:0000256" key="7">
    <source>
        <dbReference type="SAM" id="MobiDB-lite"/>
    </source>
</evidence>
<keyword evidence="10" id="KW-1185">Reference proteome</keyword>
<keyword evidence="4" id="KW-0813">Transport</keyword>
<evidence type="ECO:0000256" key="3">
    <source>
        <dbReference type="ARBA" id="ARBA00006765"/>
    </source>
</evidence>
<feature type="domain" description="EF-hand" evidence="8">
    <location>
        <begin position="1287"/>
        <end position="1322"/>
    </location>
</feature>
<evidence type="ECO:0000256" key="5">
    <source>
        <dbReference type="ARBA" id="ARBA00022927"/>
    </source>
</evidence>
<dbReference type="Gene3D" id="1.25.40.660">
    <property type="entry name" value="Vacuolar protein sorting-associated protein 35, helical subcomplex Vps35-C"/>
    <property type="match status" value="2"/>
</dbReference>
<comment type="similarity">
    <text evidence="3">Belongs to the caleosin family.</text>
</comment>
<dbReference type="PROSITE" id="PS50222">
    <property type="entry name" value="EF_HAND_2"/>
    <property type="match status" value="1"/>
</dbReference>
<name>D8U9T4_VOLCA</name>
<dbReference type="eggNOG" id="KOG1107">
    <property type="taxonomic scope" value="Eukaryota"/>
</dbReference>
<accession>D8U9T4</accession>
<evidence type="ECO:0000313" key="9">
    <source>
        <dbReference type="EMBL" id="EFJ43527.1"/>
    </source>
</evidence>
<feature type="compositionally biased region" description="Polar residues" evidence="7">
    <location>
        <begin position="983"/>
        <end position="995"/>
    </location>
</feature>
<dbReference type="InterPro" id="IPR007736">
    <property type="entry name" value="Caleosin-related"/>
</dbReference>
<dbReference type="Pfam" id="PF05042">
    <property type="entry name" value="Caleosin"/>
    <property type="match status" value="1"/>
</dbReference>
<dbReference type="InParanoid" id="D8U9T4"/>
<comment type="subcellular location">
    <subcellularLocation>
        <location evidence="1">Membrane</location>
        <topology evidence="1">Peripheral membrane protein</topology>
    </subcellularLocation>
</comment>
<dbReference type="Proteomes" id="UP000001058">
    <property type="component" value="Unassembled WGS sequence"/>
</dbReference>
<evidence type="ECO:0000259" key="8">
    <source>
        <dbReference type="PROSITE" id="PS50222"/>
    </source>
</evidence>
<keyword evidence="6" id="KW-0472">Membrane</keyword>
<reference evidence="9 10" key="1">
    <citation type="journal article" date="2010" name="Science">
        <title>Genomic analysis of organismal complexity in the multicellular green alga Volvox carteri.</title>
        <authorList>
            <person name="Prochnik S.E."/>
            <person name="Umen J."/>
            <person name="Nedelcu A.M."/>
            <person name="Hallmann A."/>
            <person name="Miller S.M."/>
            <person name="Nishii I."/>
            <person name="Ferris P."/>
            <person name="Kuo A."/>
            <person name="Mitros T."/>
            <person name="Fritz-Laylin L.K."/>
            <person name="Hellsten U."/>
            <person name="Chapman J."/>
            <person name="Simakov O."/>
            <person name="Rensing S.A."/>
            <person name="Terry A."/>
            <person name="Pangilinan J."/>
            <person name="Kapitonov V."/>
            <person name="Jurka J."/>
            <person name="Salamov A."/>
            <person name="Shapiro H."/>
            <person name="Schmutz J."/>
            <person name="Grimwood J."/>
            <person name="Lindquist E."/>
            <person name="Lucas S."/>
            <person name="Grigoriev I.V."/>
            <person name="Schmitt R."/>
            <person name="Kirk D."/>
            <person name="Rokhsar D.S."/>
        </authorList>
    </citation>
    <scope>NUCLEOTIDE SEQUENCE [LARGE SCALE GENOMIC DNA]</scope>
    <source>
        <strain evidence="10">f. Nagariensis / Eve</strain>
    </source>
</reference>
<proteinExistence type="inferred from homology"/>
<dbReference type="OrthoDB" id="10258141at2759"/>
<gene>
    <name evidence="9" type="ORF">VOLCADRAFT_96323</name>
</gene>
<sequence length="1486" mass="159304">MDNVAFPSADEQQRILNDASNAIKRSAFLMRKAIEDDNMRDALKNAAGMLAELRTSQLQPQKYYELYMLVFDQLAHLEAFFADERGKGRSYVELYELVQHAGNVLPRLYLMVAVGCLYIKSHEASPRDVLKDLVEMCKGVQHPTRGLFLRAYLCQRAKGLLPDTGSEFEGPDSGSIQDALDFLMTNFIEMNKLWVRLQHQGSARDKEKRERERQQLQDLVGKNLTYLSQLDGLSFELYRDQVLPRVLDQITSCKDDLAQLYLMQALIQGFPDRFHLGTLETLLGALPQLQPGVKVHSVMAALMDRLAKYAASAASGASDPRVLEELAAIDAFRKFKDAIARVIASQPNLPAADAVEMYTALLSYAGSVHPGALSYVDEVLAATYNTLGGRGSGLGGDARAERQLAALLTVPLAKYGVSASLDLREYPPLTRLLRYVTHKELAVKIVHKVLDSGSPAAAKAAPGSSTGASGITLISSVEKVGSLFRFIAPLVADPDVPGEPGGATELDDEDLDEEQVLVARLLHHLRSHDPDTHFAILKTAHQQLLEGGPRRLRTTLPALVFCGLELHRRLARPHSQLKAKPAAAAAAAAAGAAADGEGGGGAGAEEEACGKDGDAGTTVDEGEKEAAAAAAAEEEAAAPAVATTTPTITCEALLQFLLAAIEPLYGGPAGQPVIAMRLLLVCGYVASEEAHLELLSYTFFEEAITLYDEALADQRTRAAALYDIIGYLQRCRAFGPEHRDSLTSAVTAGCMRLLSRREQCRALCAAAFLWWQPLPAAVKVGAAAGEGAAKDDGATGTRAEGAQGDVDVRKAEAGPALVEAVAAGVYPPVRDGSKVLSVLQRAAKVAAQSKAQYCSTGRVRDATYLCAYLEVLDCLMRCWDCEVAGVDTDKVQELIDRVQSDLAAGVQPDAETARRWQSTLSYIAASAQQPQGKERYGKLKSSEAAIFLLLKGGLRRYILKTKRERTLARPAVQHPEAPPRRNQLVQRPTSSSRTKLQGHRKAAAALHSRDQRRYSNLPAASTIPKSSPPPAPSPSAIVLVALVTVSAGPSTPRKLSSHALNTLDDSGGIGAVAAGGGSPPTGEAAAVIGFGGEGGDTSVEKRAAPWGSAQYDDVTGAVGSGEIDRRHQAHYGLLSAQIAQAKQREQYRQHHPPHLQEHYSPLEAAAAAPPLPAGETPAATAATSAPGETAAGGGWEAFIGLDPGLFAGPDQDGPYCSVLMPPGVSGGSLAAPAPPVVVSEIPAAPITMERPAPRNLPDYIDQPGDPRVTSTPDKFHPNGHPLTPPEGSLTSLQQHFAFFDINKDGIITLGECITGFRYLLRRLLPEPLNTLAAVPVAMAVQLPLSWLTADSWLPDPRLRVYVRNAHKVVHGSNSKAWDRSGHFTPARFEAVLSKYDRDGKGGLTLWEVFSFLRGQANLGDVLGIMASSGEWIMTWALLRDSTGVLRREDIRGMYDGTAFYRLAERNGYKHYGMHGGRAPAVKIGYA</sequence>
<dbReference type="GO" id="GO:0005509">
    <property type="term" value="F:calcium ion binding"/>
    <property type="evidence" value="ECO:0007669"/>
    <property type="project" value="InterPro"/>
</dbReference>
<keyword evidence="5" id="KW-0653">Protein transport</keyword>
<evidence type="ECO:0000313" key="10">
    <source>
        <dbReference type="Proteomes" id="UP000001058"/>
    </source>
</evidence>
<dbReference type="SUPFAM" id="SSF47473">
    <property type="entry name" value="EF-hand"/>
    <property type="match status" value="1"/>
</dbReference>
<feature type="region of interest" description="Disordered" evidence="7">
    <location>
        <begin position="1168"/>
        <end position="1189"/>
    </location>
</feature>
<dbReference type="GeneID" id="9616652"/>
<evidence type="ECO:0000256" key="6">
    <source>
        <dbReference type="ARBA" id="ARBA00023136"/>
    </source>
</evidence>
<dbReference type="GO" id="GO:0005829">
    <property type="term" value="C:cytosol"/>
    <property type="evidence" value="ECO:0007669"/>
    <property type="project" value="GOC"/>
</dbReference>
<dbReference type="GO" id="GO:0006886">
    <property type="term" value="P:intracellular protein transport"/>
    <property type="evidence" value="ECO:0007669"/>
    <property type="project" value="TreeGrafter"/>
</dbReference>
<dbReference type="PANTHER" id="PTHR11099:SF0">
    <property type="entry name" value="VACUOLAR PROTEIN SORTING-ASSOCIATED PROTEIN 35"/>
    <property type="match status" value="1"/>
</dbReference>
<dbReference type="KEGG" id="vcn:VOLCADRAFT_96323"/>
<feature type="region of interest" description="Disordered" evidence="7">
    <location>
        <begin position="594"/>
        <end position="631"/>
    </location>
</feature>
<dbReference type="EMBL" id="GL378372">
    <property type="protein sequence ID" value="EFJ43527.1"/>
    <property type="molecule type" value="Genomic_DNA"/>
</dbReference>
<dbReference type="InterPro" id="IPR002048">
    <property type="entry name" value="EF_hand_dom"/>
</dbReference>
<evidence type="ECO:0000256" key="1">
    <source>
        <dbReference type="ARBA" id="ARBA00004170"/>
    </source>
</evidence>
<protein>
    <submittedName>
        <fullName evidence="9">Subunit of Retromer complex</fullName>
    </submittedName>
</protein>
<dbReference type="GO" id="GO:0042147">
    <property type="term" value="P:retrograde transport, endosome to Golgi"/>
    <property type="evidence" value="ECO:0007669"/>
    <property type="project" value="InterPro"/>
</dbReference>
<evidence type="ECO:0000256" key="4">
    <source>
        <dbReference type="ARBA" id="ARBA00022448"/>
    </source>
</evidence>
<dbReference type="STRING" id="3068.D8U9T4"/>
<dbReference type="InterPro" id="IPR005378">
    <property type="entry name" value="Vps35"/>
</dbReference>
<dbReference type="RefSeq" id="XP_002955456.1">
    <property type="nucleotide sequence ID" value="XM_002955410.1"/>
</dbReference>
<dbReference type="FunCoup" id="D8U9T4">
    <property type="interactions" value="2181"/>
</dbReference>
<dbReference type="GO" id="GO:0005770">
    <property type="term" value="C:late endosome"/>
    <property type="evidence" value="ECO:0007669"/>
    <property type="project" value="TreeGrafter"/>
</dbReference>
<dbReference type="InterPro" id="IPR042491">
    <property type="entry name" value="Vps35_C"/>
</dbReference>